<proteinExistence type="predicted"/>
<protein>
    <submittedName>
        <fullName evidence="1">Uncharacterized protein</fullName>
    </submittedName>
</protein>
<gene>
    <name evidence="1" type="ORF">Anapl_01528</name>
</gene>
<keyword evidence="2" id="KW-1185">Reference proteome</keyword>
<dbReference type="AlphaFoldDB" id="R0JW97"/>
<evidence type="ECO:0000313" key="2">
    <source>
        <dbReference type="Proteomes" id="UP000296049"/>
    </source>
</evidence>
<reference evidence="2" key="1">
    <citation type="journal article" date="2013" name="Nat. Genet.">
        <title>The duck genome and transcriptome provide insight into an avian influenza virus reservoir species.</title>
        <authorList>
            <person name="Huang Y."/>
            <person name="Li Y."/>
            <person name="Burt D.W."/>
            <person name="Chen H."/>
            <person name="Zhang Y."/>
            <person name="Qian W."/>
            <person name="Kim H."/>
            <person name="Gan S."/>
            <person name="Zhao Y."/>
            <person name="Li J."/>
            <person name="Yi K."/>
            <person name="Feng H."/>
            <person name="Zhu P."/>
            <person name="Li B."/>
            <person name="Liu Q."/>
            <person name="Fairley S."/>
            <person name="Magor K.E."/>
            <person name="Du Z."/>
            <person name="Hu X."/>
            <person name="Goodman L."/>
            <person name="Tafer H."/>
            <person name="Vignal A."/>
            <person name="Lee T."/>
            <person name="Kim K.W."/>
            <person name="Sheng Z."/>
            <person name="An Y."/>
            <person name="Searle S."/>
            <person name="Herrero J."/>
            <person name="Groenen M.A."/>
            <person name="Crooijmans R.P."/>
            <person name="Faraut T."/>
            <person name="Cai Q."/>
            <person name="Webster R.G."/>
            <person name="Aldridge J.R."/>
            <person name="Warren W.C."/>
            <person name="Bartschat S."/>
            <person name="Kehr S."/>
            <person name="Marz M."/>
            <person name="Stadler P.F."/>
            <person name="Smith J."/>
            <person name="Kraus R.H."/>
            <person name="Zhao Y."/>
            <person name="Ren L."/>
            <person name="Fei J."/>
            <person name="Morisson M."/>
            <person name="Kaiser P."/>
            <person name="Griffin D.K."/>
            <person name="Rao M."/>
            <person name="Pitel F."/>
            <person name="Wang J."/>
            <person name="Li N."/>
        </authorList>
    </citation>
    <scope>NUCLEOTIDE SEQUENCE [LARGE SCALE GENOMIC DNA]</scope>
</reference>
<dbReference type="EMBL" id="KB743040">
    <property type="protein sequence ID" value="EOB01816.1"/>
    <property type="molecule type" value="Genomic_DNA"/>
</dbReference>
<sequence length="208" mass="23560">MKSLLGTEQQRDSAPPITYSVTWIMAVIDCRTENELNSSVLFARAKEHTCASSMHEQTICCSIVEKEIELEKREWYFWLNPLGAGYKERKLYPPFRLCPQRTRPCVSKSLQVCCSADGQRTLQASTEQAAQVLSNIYEVGLQQVTFREPSLNCQQCNRGSAACPWFHKCNPEAAETRVCRPMHPENISATSYHPDMLSAQAKKLHADT</sequence>
<accession>R0JW97</accession>
<name>R0JW97_ANAPL</name>
<organism evidence="1 2">
    <name type="scientific">Anas platyrhynchos</name>
    <name type="common">Mallard</name>
    <name type="synonym">Anas boschas</name>
    <dbReference type="NCBI Taxonomy" id="8839"/>
    <lineage>
        <taxon>Eukaryota</taxon>
        <taxon>Metazoa</taxon>
        <taxon>Chordata</taxon>
        <taxon>Craniata</taxon>
        <taxon>Vertebrata</taxon>
        <taxon>Euteleostomi</taxon>
        <taxon>Archelosauria</taxon>
        <taxon>Archosauria</taxon>
        <taxon>Dinosauria</taxon>
        <taxon>Saurischia</taxon>
        <taxon>Theropoda</taxon>
        <taxon>Coelurosauria</taxon>
        <taxon>Aves</taxon>
        <taxon>Neognathae</taxon>
        <taxon>Galloanserae</taxon>
        <taxon>Anseriformes</taxon>
        <taxon>Anatidae</taxon>
        <taxon>Anatinae</taxon>
        <taxon>Anas</taxon>
    </lineage>
</organism>
<evidence type="ECO:0000313" key="1">
    <source>
        <dbReference type="EMBL" id="EOB01816.1"/>
    </source>
</evidence>
<dbReference type="Proteomes" id="UP000296049">
    <property type="component" value="Unassembled WGS sequence"/>
</dbReference>